<dbReference type="Gene3D" id="2.60.40.420">
    <property type="entry name" value="Cupredoxins - blue copper proteins"/>
    <property type="match status" value="1"/>
</dbReference>
<reference evidence="5" key="2">
    <citation type="submission" date="2019-10" db="EMBL/GenBank/DDBJ databases">
        <title>A de novo genome assembly of a pear dwarfing rootstock.</title>
        <authorList>
            <person name="Wang F."/>
            <person name="Wang J."/>
            <person name="Li S."/>
            <person name="Zhang Y."/>
            <person name="Fang M."/>
            <person name="Ma L."/>
            <person name="Zhao Y."/>
            <person name="Jiang S."/>
        </authorList>
    </citation>
    <scope>NUCLEOTIDE SEQUENCE [LARGE SCALE GENOMIC DNA]</scope>
</reference>
<dbReference type="OrthoDB" id="5421909at2759"/>
<evidence type="ECO:0000313" key="5">
    <source>
        <dbReference type="Proteomes" id="UP000327157"/>
    </source>
</evidence>
<evidence type="ECO:0000259" key="3">
    <source>
        <dbReference type="PROSITE" id="PS51485"/>
    </source>
</evidence>
<dbReference type="InterPro" id="IPR008972">
    <property type="entry name" value="Cupredoxin"/>
</dbReference>
<dbReference type="GO" id="GO:0005886">
    <property type="term" value="C:plasma membrane"/>
    <property type="evidence" value="ECO:0007669"/>
    <property type="project" value="TreeGrafter"/>
</dbReference>
<name>A0A5N5FB83_9ROSA</name>
<dbReference type="InterPro" id="IPR028871">
    <property type="entry name" value="BlueCu_1_BS"/>
</dbReference>
<dbReference type="InterPro" id="IPR003245">
    <property type="entry name" value="Phytocyanin_dom"/>
</dbReference>
<dbReference type="PROSITE" id="PS51485">
    <property type="entry name" value="PHYTOCYANIN"/>
    <property type="match status" value="1"/>
</dbReference>
<organism evidence="4 5">
    <name type="scientific">Pyrus ussuriensis x Pyrus communis</name>
    <dbReference type="NCBI Taxonomy" id="2448454"/>
    <lineage>
        <taxon>Eukaryota</taxon>
        <taxon>Viridiplantae</taxon>
        <taxon>Streptophyta</taxon>
        <taxon>Embryophyta</taxon>
        <taxon>Tracheophyta</taxon>
        <taxon>Spermatophyta</taxon>
        <taxon>Magnoliopsida</taxon>
        <taxon>eudicotyledons</taxon>
        <taxon>Gunneridae</taxon>
        <taxon>Pentapetalae</taxon>
        <taxon>rosids</taxon>
        <taxon>fabids</taxon>
        <taxon>Rosales</taxon>
        <taxon>Rosaceae</taxon>
        <taxon>Amygdaloideae</taxon>
        <taxon>Maleae</taxon>
        <taxon>Pyrus</taxon>
    </lineage>
</organism>
<dbReference type="GO" id="GO:0046872">
    <property type="term" value="F:metal ion binding"/>
    <property type="evidence" value="ECO:0007669"/>
    <property type="project" value="UniProtKB-KW"/>
</dbReference>
<dbReference type="GO" id="GO:0009055">
    <property type="term" value="F:electron transfer activity"/>
    <property type="evidence" value="ECO:0007669"/>
    <property type="project" value="InterPro"/>
</dbReference>
<keyword evidence="1" id="KW-0479">Metal-binding</keyword>
<reference evidence="4 5" key="1">
    <citation type="submission" date="2019-09" db="EMBL/GenBank/DDBJ databases">
        <authorList>
            <person name="Ou C."/>
        </authorList>
    </citation>
    <scope>NUCLEOTIDE SEQUENCE [LARGE SCALE GENOMIC DNA]</scope>
    <source>
        <strain evidence="4">S2</strain>
        <tissue evidence="4">Leaf</tissue>
    </source>
</reference>
<dbReference type="Pfam" id="PF02298">
    <property type="entry name" value="Cu_bind_like"/>
    <property type="match status" value="1"/>
</dbReference>
<evidence type="ECO:0000256" key="2">
    <source>
        <dbReference type="ARBA" id="ARBA00023008"/>
    </source>
</evidence>
<reference evidence="4 5" key="3">
    <citation type="submission" date="2019-11" db="EMBL/GenBank/DDBJ databases">
        <title>A de novo genome assembly of a pear dwarfing rootstock.</title>
        <authorList>
            <person name="Wang F."/>
            <person name="Wang J."/>
            <person name="Li S."/>
            <person name="Zhang Y."/>
            <person name="Fang M."/>
            <person name="Ma L."/>
            <person name="Zhao Y."/>
            <person name="Jiang S."/>
        </authorList>
    </citation>
    <scope>NUCLEOTIDE SEQUENCE [LARGE SCALE GENOMIC DNA]</scope>
    <source>
        <strain evidence="4">S2</strain>
        <tissue evidence="4">Leaf</tissue>
    </source>
</reference>
<accession>A0A5N5FB83</accession>
<protein>
    <recommendedName>
        <fullName evidence="3">Phytocyanin domain-containing protein</fullName>
    </recommendedName>
</protein>
<dbReference type="EMBL" id="SMOL01000753">
    <property type="protein sequence ID" value="KAB2600349.1"/>
    <property type="molecule type" value="Genomic_DNA"/>
</dbReference>
<dbReference type="Proteomes" id="UP000327157">
    <property type="component" value="Chromosome 13"/>
</dbReference>
<dbReference type="PROSITE" id="PS00196">
    <property type="entry name" value="COPPER_BLUE"/>
    <property type="match status" value="1"/>
</dbReference>
<evidence type="ECO:0000313" key="4">
    <source>
        <dbReference type="EMBL" id="KAB2600349.1"/>
    </source>
</evidence>
<comment type="caution">
    <text evidence="4">The sequence shown here is derived from an EMBL/GenBank/DDBJ whole genome shotgun (WGS) entry which is preliminary data.</text>
</comment>
<dbReference type="PANTHER" id="PTHR33021:SF356">
    <property type="entry name" value="MAVICYANIN"/>
    <property type="match status" value="1"/>
</dbReference>
<dbReference type="InterPro" id="IPR039391">
    <property type="entry name" value="Phytocyanin-like"/>
</dbReference>
<evidence type="ECO:0000256" key="1">
    <source>
        <dbReference type="ARBA" id="ARBA00022723"/>
    </source>
</evidence>
<dbReference type="AlphaFoldDB" id="A0A5N5FB83"/>
<sequence length="182" mass="19889">MLEKEYIDKKQLQSSALSFSLSSSSIHCSSEGLRIVLINHHHHYLLPSWNEANSNSLFAYSNQFHNVMQVANQDFESCNTSSPLITYTSSSDTITIKRLGHMYFLCGAPSHCQAGQKVDVKVTLPIPADSSTSPNPAPGSSSPFASHSEVITRSGAPTLHSRTLELFATSLVVLCILSLVFF</sequence>
<feature type="domain" description="Phytocyanin" evidence="3">
    <location>
        <begin position="1"/>
        <end position="124"/>
    </location>
</feature>
<dbReference type="PANTHER" id="PTHR33021">
    <property type="entry name" value="BLUE COPPER PROTEIN"/>
    <property type="match status" value="1"/>
</dbReference>
<proteinExistence type="predicted"/>
<gene>
    <name evidence="4" type="ORF">D8674_010620</name>
</gene>
<keyword evidence="2" id="KW-0186">Copper</keyword>
<keyword evidence="5" id="KW-1185">Reference proteome</keyword>
<dbReference type="SUPFAM" id="SSF49503">
    <property type="entry name" value="Cupredoxins"/>
    <property type="match status" value="1"/>
</dbReference>